<dbReference type="GO" id="GO:0016491">
    <property type="term" value="F:oxidoreductase activity"/>
    <property type="evidence" value="ECO:0007669"/>
    <property type="project" value="UniProtKB-KW"/>
</dbReference>
<organism evidence="2 3">
    <name type="scientific">Capronia epimyces CBS 606.96</name>
    <dbReference type="NCBI Taxonomy" id="1182542"/>
    <lineage>
        <taxon>Eukaryota</taxon>
        <taxon>Fungi</taxon>
        <taxon>Dikarya</taxon>
        <taxon>Ascomycota</taxon>
        <taxon>Pezizomycotina</taxon>
        <taxon>Eurotiomycetes</taxon>
        <taxon>Chaetothyriomycetidae</taxon>
        <taxon>Chaetothyriales</taxon>
        <taxon>Herpotrichiellaceae</taxon>
        <taxon>Capronia</taxon>
    </lineage>
</organism>
<name>W9Y9N0_9EURO</name>
<dbReference type="InterPro" id="IPR052228">
    <property type="entry name" value="Sec_Metab_Biosynth_Oxidored"/>
</dbReference>
<evidence type="ECO:0008006" key="4">
    <source>
        <dbReference type="Google" id="ProtNLM"/>
    </source>
</evidence>
<keyword evidence="1" id="KW-0560">Oxidoreductase</keyword>
<evidence type="ECO:0000256" key="1">
    <source>
        <dbReference type="ARBA" id="ARBA00023002"/>
    </source>
</evidence>
<proteinExistence type="predicted"/>
<accession>W9Y9N0</accession>
<dbReference type="HOGENOM" id="CLU_044999_0_0_1"/>
<dbReference type="OrthoDB" id="2898509at2759"/>
<dbReference type="EMBL" id="AMGY01000008">
    <property type="protein sequence ID" value="EXJ79099.1"/>
    <property type="molecule type" value="Genomic_DNA"/>
</dbReference>
<evidence type="ECO:0000313" key="3">
    <source>
        <dbReference type="Proteomes" id="UP000019478"/>
    </source>
</evidence>
<comment type="caution">
    <text evidence="2">The sequence shown here is derived from an EMBL/GenBank/DDBJ whole genome shotgun (WGS) entry which is preliminary data.</text>
</comment>
<dbReference type="GeneID" id="19172687"/>
<evidence type="ECO:0000313" key="2">
    <source>
        <dbReference type="EMBL" id="EXJ79099.1"/>
    </source>
</evidence>
<sequence>MVSLQTVRQSNARLASLPPGLVAVFIGATSGIGLNALQQFAQQAQGSSPRIYSVSRPATAAAHQSVLASLGQSHPTGTYKLITADVSLVCEIDKVVDAVASQETKVDILFMSAGFMAFEGRKDTREGLDPSMSTRYYSRLRAVQRFLPLLNNPAVSSPRVVSVLAGGLERPLNESDLDLRDPSHYSVWNASFHCGTMGTLALERIARQNPRLSIVHWYPGPVATPGLARAAEFGMSPPDQMALDEAGARAVFLATNDRYAVQVDTQEGGGGGGPPGLVPVPDGLEVAKTSAGGIFLIDPLGEPTDNERVLADLRERGVDEAVWNFTQDVFAACQSAAPPVS</sequence>
<dbReference type="AlphaFoldDB" id="W9Y9N0"/>
<protein>
    <recommendedName>
        <fullName evidence="4">NmrA-like domain-containing protein</fullName>
    </recommendedName>
</protein>
<dbReference type="SUPFAM" id="SSF51735">
    <property type="entry name" value="NAD(P)-binding Rossmann-fold domains"/>
    <property type="match status" value="1"/>
</dbReference>
<dbReference type="Proteomes" id="UP000019478">
    <property type="component" value="Unassembled WGS sequence"/>
</dbReference>
<dbReference type="STRING" id="1182542.W9Y9N0"/>
<gene>
    <name evidence="2" type="ORF">A1O3_08600</name>
</gene>
<dbReference type="eggNOG" id="KOG1208">
    <property type="taxonomic scope" value="Eukaryota"/>
</dbReference>
<dbReference type="InterPro" id="IPR036291">
    <property type="entry name" value="NAD(P)-bd_dom_sf"/>
</dbReference>
<dbReference type="RefSeq" id="XP_007736887.1">
    <property type="nucleotide sequence ID" value="XM_007738697.1"/>
</dbReference>
<dbReference type="PANTHER" id="PTHR47534:SF3">
    <property type="entry name" value="ALCOHOL DEHYDROGENASE-LIKE C-TERMINAL DOMAIN-CONTAINING PROTEIN"/>
    <property type="match status" value="1"/>
</dbReference>
<dbReference type="Gene3D" id="3.40.50.720">
    <property type="entry name" value="NAD(P)-binding Rossmann-like Domain"/>
    <property type="match status" value="1"/>
</dbReference>
<dbReference type="Pfam" id="PF00106">
    <property type="entry name" value="adh_short"/>
    <property type="match status" value="1"/>
</dbReference>
<reference evidence="2 3" key="1">
    <citation type="submission" date="2013-03" db="EMBL/GenBank/DDBJ databases">
        <title>The Genome Sequence of Capronia epimyces CBS 606.96.</title>
        <authorList>
            <consortium name="The Broad Institute Genomics Platform"/>
            <person name="Cuomo C."/>
            <person name="de Hoog S."/>
            <person name="Gorbushina A."/>
            <person name="Walker B."/>
            <person name="Young S.K."/>
            <person name="Zeng Q."/>
            <person name="Gargeya S."/>
            <person name="Fitzgerald M."/>
            <person name="Haas B."/>
            <person name="Abouelleil A."/>
            <person name="Allen A.W."/>
            <person name="Alvarado L."/>
            <person name="Arachchi H.M."/>
            <person name="Berlin A.M."/>
            <person name="Chapman S.B."/>
            <person name="Gainer-Dewar J."/>
            <person name="Goldberg J."/>
            <person name="Griggs A."/>
            <person name="Gujja S."/>
            <person name="Hansen M."/>
            <person name="Howarth C."/>
            <person name="Imamovic A."/>
            <person name="Ireland A."/>
            <person name="Larimer J."/>
            <person name="McCowan C."/>
            <person name="Murphy C."/>
            <person name="Pearson M."/>
            <person name="Poon T.W."/>
            <person name="Priest M."/>
            <person name="Roberts A."/>
            <person name="Saif S."/>
            <person name="Shea T."/>
            <person name="Sisk P."/>
            <person name="Sykes S."/>
            <person name="Wortman J."/>
            <person name="Nusbaum C."/>
            <person name="Birren B."/>
        </authorList>
    </citation>
    <scope>NUCLEOTIDE SEQUENCE [LARGE SCALE GENOMIC DNA]</scope>
    <source>
        <strain evidence="2 3">CBS 606.96</strain>
    </source>
</reference>
<dbReference type="PANTHER" id="PTHR47534">
    <property type="entry name" value="YALI0E05731P"/>
    <property type="match status" value="1"/>
</dbReference>
<keyword evidence="3" id="KW-1185">Reference proteome</keyword>
<dbReference type="InterPro" id="IPR002347">
    <property type="entry name" value="SDR_fam"/>
</dbReference>